<dbReference type="Gene3D" id="3.40.710.10">
    <property type="entry name" value="DD-peptidase/beta-lactamase superfamily"/>
    <property type="match status" value="1"/>
</dbReference>
<dbReference type="GO" id="GO:0006508">
    <property type="term" value="P:proteolysis"/>
    <property type="evidence" value="ECO:0007669"/>
    <property type="project" value="InterPro"/>
</dbReference>
<dbReference type="GO" id="GO:0009002">
    <property type="term" value="F:serine-type D-Ala-D-Ala carboxypeptidase activity"/>
    <property type="evidence" value="ECO:0007669"/>
    <property type="project" value="InterPro"/>
</dbReference>
<comment type="similarity">
    <text evidence="1 9">Belongs to the peptidase S11 family.</text>
</comment>
<feature type="active site" description="Acyl-ester intermediate" evidence="7">
    <location>
        <position position="86"/>
    </location>
</feature>
<dbReference type="PANTHER" id="PTHR21581:SF6">
    <property type="entry name" value="TRAFFICKING PROTEIN PARTICLE COMPLEX SUBUNIT 12"/>
    <property type="match status" value="1"/>
</dbReference>
<name>A0A1J4TC32_9BACT</name>
<feature type="active site" evidence="7">
    <location>
        <position position="141"/>
    </location>
</feature>
<keyword evidence="4" id="KW-0133">Cell shape</keyword>
<dbReference type="GO" id="GO:0071555">
    <property type="term" value="P:cell wall organization"/>
    <property type="evidence" value="ECO:0007669"/>
    <property type="project" value="UniProtKB-KW"/>
</dbReference>
<sequence>MMGQIILTIISSFFLLNVNLNNVFSFADNPISPEAVIEKQTTIHLPQKKVGIPDIEVSAYSAAVFDIKNKLFIFEKNSNDRLRIASITKLMTALVWLDNNPGWDQIYEIKREDRRDGGKIYLYLGDKVTVRNLFYAMLVGSDNSATIALIHSAGLSEADFVIKMNEKAKALGLLQTRFVDPVGLSNSNISTAREVALLAQAALGRSEINQAVATEKTEFSTIAGVSKAIESTDALLNNFSDNNIRIMGGKTGYTDLAGYCFVAKFIDASQHEIISVVLNTPSEADRFKQTAKLVRWIYDSYEW</sequence>
<dbReference type="Proteomes" id="UP000182860">
    <property type="component" value="Unassembled WGS sequence"/>
</dbReference>
<dbReference type="AlphaFoldDB" id="A0A1J4TC32"/>
<dbReference type="SUPFAM" id="SSF56601">
    <property type="entry name" value="beta-lactamase/transpeptidase-like"/>
    <property type="match status" value="1"/>
</dbReference>
<proteinExistence type="inferred from homology"/>
<dbReference type="Pfam" id="PF00768">
    <property type="entry name" value="Peptidase_S11"/>
    <property type="match status" value="1"/>
</dbReference>
<protein>
    <recommendedName>
        <fullName evidence="10">Peptidase S11 D-alanyl-D-alanine carboxypeptidase A N-terminal domain-containing protein</fullName>
    </recommendedName>
</protein>
<dbReference type="PANTHER" id="PTHR21581">
    <property type="entry name" value="D-ALANYL-D-ALANINE CARBOXYPEPTIDASE"/>
    <property type="match status" value="1"/>
</dbReference>
<gene>
    <name evidence="11" type="ORF">AUJ35_00195</name>
</gene>
<evidence type="ECO:0000259" key="10">
    <source>
        <dbReference type="Pfam" id="PF00768"/>
    </source>
</evidence>
<dbReference type="InterPro" id="IPR018044">
    <property type="entry name" value="Peptidase_S11"/>
</dbReference>
<keyword evidence="5" id="KW-0573">Peptidoglycan synthesis</keyword>
<evidence type="ECO:0000256" key="7">
    <source>
        <dbReference type="PIRSR" id="PIRSR618044-1"/>
    </source>
</evidence>
<comment type="caution">
    <text evidence="11">The sequence shown here is derived from an EMBL/GenBank/DDBJ whole genome shotgun (WGS) entry which is preliminary data.</text>
</comment>
<dbReference type="GO" id="GO:0008360">
    <property type="term" value="P:regulation of cell shape"/>
    <property type="evidence" value="ECO:0007669"/>
    <property type="project" value="UniProtKB-KW"/>
</dbReference>
<evidence type="ECO:0000256" key="3">
    <source>
        <dbReference type="ARBA" id="ARBA00022801"/>
    </source>
</evidence>
<organism evidence="11 12">
    <name type="scientific">Candidatus Falkowbacteria bacterium CG1_02_41_21</name>
    <dbReference type="NCBI Taxonomy" id="1805147"/>
    <lineage>
        <taxon>Bacteria</taxon>
        <taxon>Candidatus Falkowiibacteriota</taxon>
    </lineage>
</organism>
<keyword evidence="6" id="KW-0961">Cell wall biogenesis/degradation</keyword>
<evidence type="ECO:0000313" key="11">
    <source>
        <dbReference type="EMBL" id="OIO08459.1"/>
    </source>
</evidence>
<feature type="domain" description="Peptidase S11 D-alanyl-D-alanine carboxypeptidase A N-terminal" evidence="10">
    <location>
        <begin position="53"/>
        <end position="281"/>
    </location>
</feature>
<accession>A0A1J4TC32</accession>
<feature type="active site" description="Proton acceptor" evidence="7">
    <location>
        <position position="89"/>
    </location>
</feature>
<evidence type="ECO:0000256" key="5">
    <source>
        <dbReference type="ARBA" id="ARBA00022984"/>
    </source>
</evidence>
<reference evidence="11 12" key="1">
    <citation type="journal article" date="2016" name="Environ. Microbiol.">
        <title>Genomic resolution of a cold subsurface aquifer community provides metabolic insights for novel microbes adapted to high CO concentrations.</title>
        <authorList>
            <person name="Probst A.J."/>
            <person name="Castelle C.J."/>
            <person name="Singh A."/>
            <person name="Brown C.T."/>
            <person name="Anantharaman K."/>
            <person name="Sharon I."/>
            <person name="Hug L.A."/>
            <person name="Burstein D."/>
            <person name="Emerson J.B."/>
            <person name="Thomas B.C."/>
            <person name="Banfield J.F."/>
        </authorList>
    </citation>
    <scope>NUCLEOTIDE SEQUENCE [LARGE SCALE GENOMIC DNA]</scope>
    <source>
        <strain evidence="11">CG1_02_41_21</strain>
    </source>
</reference>
<evidence type="ECO:0000256" key="1">
    <source>
        <dbReference type="ARBA" id="ARBA00007164"/>
    </source>
</evidence>
<keyword evidence="3" id="KW-0378">Hydrolase</keyword>
<keyword evidence="2" id="KW-0732">Signal</keyword>
<feature type="binding site" evidence="8">
    <location>
        <position position="250"/>
    </location>
    <ligand>
        <name>substrate</name>
    </ligand>
</feature>
<evidence type="ECO:0000313" key="12">
    <source>
        <dbReference type="Proteomes" id="UP000182860"/>
    </source>
</evidence>
<evidence type="ECO:0000256" key="8">
    <source>
        <dbReference type="PIRSR" id="PIRSR618044-2"/>
    </source>
</evidence>
<evidence type="ECO:0000256" key="6">
    <source>
        <dbReference type="ARBA" id="ARBA00023316"/>
    </source>
</evidence>
<dbReference type="EMBL" id="MNUV01000005">
    <property type="protein sequence ID" value="OIO08459.1"/>
    <property type="molecule type" value="Genomic_DNA"/>
</dbReference>
<dbReference type="InterPro" id="IPR001967">
    <property type="entry name" value="Peptidase_S11_N"/>
</dbReference>
<dbReference type="GO" id="GO:0009252">
    <property type="term" value="P:peptidoglycan biosynthetic process"/>
    <property type="evidence" value="ECO:0007669"/>
    <property type="project" value="UniProtKB-KW"/>
</dbReference>
<dbReference type="PRINTS" id="PR00725">
    <property type="entry name" value="DADACBPTASE1"/>
</dbReference>
<evidence type="ECO:0000256" key="4">
    <source>
        <dbReference type="ARBA" id="ARBA00022960"/>
    </source>
</evidence>
<evidence type="ECO:0000256" key="9">
    <source>
        <dbReference type="RuleBase" id="RU004016"/>
    </source>
</evidence>
<evidence type="ECO:0000256" key="2">
    <source>
        <dbReference type="ARBA" id="ARBA00022729"/>
    </source>
</evidence>
<dbReference type="InterPro" id="IPR012338">
    <property type="entry name" value="Beta-lactam/transpept-like"/>
</dbReference>